<dbReference type="RefSeq" id="WP_376864354.1">
    <property type="nucleotide sequence ID" value="NZ_JBHRYB010000001.1"/>
</dbReference>
<dbReference type="PANTHER" id="PTHR35936">
    <property type="entry name" value="MEMBRANE-BOUND LYTIC MUREIN TRANSGLYCOSYLASE F"/>
    <property type="match status" value="1"/>
</dbReference>
<comment type="caution">
    <text evidence="3">The sequence shown here is derived from an EMBL/GenBank/DDBJ whole genome shotgun (WGS) entry which is preliminary data.</text>
</comment>
<dbReference type="EMBL" id="JBHRYB010000001">
    <property type="protein sequence ID" value="MFC3678806.1"/>
    <property type="molecule type" value="Genomic_DNA"/>
</dbReference>
<organism evidence="3 4">
    <name type="scientific">Bacterioplanoides pacificum</name>
    <dbReference type="NCBI Taxonomy" id="1171596"/>
    <lineage>
        <taxon>Bacteria</taxon>
        <taxon>Pseudomonadati</taxon>
        <taxon>Pseudomonadota</taxon>
        <taxon>Gammaproteobacteria</taxon>
        <taxon>Oceanospirillales</taxon>
        <taxon>Oceanospirillaceae</taxon>
        <taxon>Bacterioplanoides</taxon>
    </lineage>
</organism>
<sequence length="244" mass="27495">MRSILLILLLMTTLSATSEDNVIRLTSLEWPPYSGQKLAQQGASVAVARAAFAAMGYQLKVDFFPWSRAVSLAQDSQSRYIGYFPEYYSQDIASEFIYSDSMGSGPLGFIQQTAKPVDWQQLQDLQPYRIGVVQDYVNTDEFDALVQQGKLATEAVISDRHNILKVINGRLDLAVIDRNVMHYLFNTDPSLQGKAGLATFNDKLLDNRQLYICFRNTRQGKAIAEIFNQGLKKIDIDAIMEKHL</sequence>
<keyword evidence="2" id="KW-0732">Signal</keyword>
<evidence type="ECO:0000313" key="3">
    <source>
        <dbReference type="EMBL" id="MFC3678806.1"/>
    </source>
</evidence>
<dbReference type="SUPFAM" id="SSF53850">
    <property type="entry name" value="Periplasmic binding protein-like II"/>
    <property type="match status" value="1"/>
</dbReference>
<reference evidence="4" key="1">
    <citation type="journal article" date="2019" name="Int. J. Syst. Evol. Microbiol.">
        <title>The Global Catalogue of Microorganisms (GCM) 10K type strain sequencing project: providing services to taxonomists for standard genome sequencing and annotation.</title>
        <authorList>
            <consortium name="The Broad Institute Genomics Platform"/>
            <consortium name="The Broad Institute Genome Sequencing Center for Infectious Disease"/>
            <person name="Wu L."/>
            <person name="Ma J."/>
        </authorList>
    </citation>
    <scope>NUCLEOTIDE SEQUENCE [LARGE SCALE GENOMIC DNA]</scope>
    <source>
        <strain evidence="4">KCTC 42424</strain>
    </source>
</reference>
<dbReference type="Proteomes" id="UP001595722">
    <property type="component" value="Unassembled WGS sequence"/>
</dbReference>
<gene>
    <name evidence="3" type="ORF">ACFOMG_01610</name>
</gene>
<feature type="chain" id="PRO_5047381331" evidence="2">
    <location>
        <begin position="19"/>
        <end position="244"/>
    </location>
</feature>
<comment type="similarity">
    <text evidence="1">Belongs to the bacterial solute-binding protein 3 family.</text>
</comment>
<dbReference type="PANTHER" id="PTHR35936:SF25">
    <property type="entry name" value="ABC TRANSPORTER SUBSTRATE-BINDING PROTEIN"/>
    <property type="match status" value="1"/>
</dbReference>
<dbReference type="Gene3D" id="3.40.190.10">
    <property type="entry name" value="Periplasmic binding protein-like II"/>
    <property type="match status" value="2"/>
</dbReference>
<evidence type="ECO:0000256" key="1">
    <source>
        <dbReference type="ARBA" id="ARBA00010333"/>
    </source>
</evidence>
<protein>
    <submittedName>
        <fullName evidence="3">Substrate-binding periplasmic protein</fullName>
    </submittedName>
</protein>
<accession>A0ABV7VMP3</accession>
<name>A0ABV7VMP3_9GAMM</name>
<evidence type="ECO:0000256" key="2">
    <source>
        <dbReference type="SAM" id="SignalP"/>
    </source>
</evidence>
<feature type="signal peptide" evidence="2">
    <location>
        <begin position="1"/>
        <end position="18"/>
    </location>
</feature>
<proteinExistence type="inferred from homology"/>
<evidence type="ECO:0000313" key="4">
    <source>
        <dbReference type="Proteomes" id="UP001595722"/>
    </source>
</evidence>
<keyword evidence="4" id="KW-1185">Reference proteome</keyword>